<dbReference type="Pfam" id="PF00975">
    <property type="entry name" value="Thioesterase"/>
    <property type="match status" value="1"/>
</dbReference>
<feature type="domain" description="Thioesterase TesA-like" evidence="3">
    <location>
        <begin position="20"/>
        <end position="243"/>
    </location>
</feature>
<dbReference type="InterPro" id="IPR020802">
    <property type="entry name" value="TesA-like"/>
</dbReference>
<evidence type="ECO:0000313" key="5">
    <source>
        <dbReference type="Proteomes" id="UP001596523"/>
    </source>
</evidence>
<evidence type="ECO:0000259" key="3">
    <source>
        <dbReference type="SMART" id="SM00824"/>
    </source>
</evidence>
<keyword evidence="2" id="KW-0378">Hydrolase</keyword>
<dbReference type="InterPro" id="IPR001031">
    <property type="entry name" value="Thioesterase"/>
</dbReference>
<dbReference type="PANTHER" id="PTHR11487">
    <property type="entry name" value="THIOESTERASE"/>
    <property type="match status" value="1"/>
</dbReference>
<dbReference type="SUPFAM" id="SSF53474">
    <property type="entry name" value="alpha/beta-Hydrolases"/>
    <property type="match status" value="1"/>
</dbReference>
<dbReference type="InterPro" id="IPR029058">
    <property type="entry name" value="AB_hydrolase_fold"/>
</dbReference>
<evidence type="ECO:0000313" key="4">
    <source>
        <dbReference type="EMBL" id="MFC7310793.1"/>
    </source>
</evidence>
<sequence>MDSRWFRRFGSAQDGGLRLVCFPHAGASATAFLRLARTLPEGLDVLSVQYPGRQDRRHEEPSRSLTALAEAVADELADSADETYAFFGHSMGAVVAYETTRLLAEREVPCPKHLFLSGRGAPSPQPSVHDRLATDADVLAAVRRLGGTDQAVLQDPELLEMVLPVLRADYRALGSYTWRGGPPLDVPVTTLVGDRDPVVTVQEAVEWQEHTRADFALEVFPGGHFYLDEQLPGVATVITDGVLAEVSSGR</sequence>
<reference evidence="5" key="1">
    <citation type="journal article" date="2019" name="Int. J. Syst. Evol. Microbiol.">
        <title>The Global Catalogue of Microorganisms (GCM) 10K type strain sequencing project: providing services to taxonomists for standard genome sequencing and annotation.</title>
        <authorList>
            <consortium name="The Broad Institute Genomics Platform"/>
            <consortium name="The Broad Institute Genome Sequencing Center for Infectious Disease"/>
            <person name="Wu L."/>
            <person name="Ma J."/>
        </authorList>
    </citation>
    <scope>NUCLEOTIDE SEQUENCE [LARGE SCALE GENOMIC DNA]</scope>
    <source>
        <strain evidence="5">SYNS20</strain>
    </source>
</reference>
<name>A0ABW2JZ48_9ACTN</name>
<keyword evidence="5" id="KW-1185">Reference proteome</keyword>
<dbReference type="Gene3D" id="3.40.50.1820">
    <property type="entry name" value="alpha/beta hydrolase"/>
    <property type="match status" value="1"/>
</dbReference>
<dbReference type="EMBL" id="JBHTCF010000046">
    <property type="protein sequence ID" value="MFC7310793.1"/>
    <property type="molecule type" value="Genomic_DNA"/>
</dbReference>
<dbReference type="RefSeq" id="WP_381841980.1">
    <property type="nucleotide sequence ID" value="NZ_JBHTCF010000046.1"/>
</dbReference>
<proteinExistence type="inferred from homology"/>
<comment type="caution">
    <text evidence="4">The sequence shown here is derived from an EMBL/GenBank/DDBJ whole genome shotgun (WGS) entry which is preliminary data.</text>
</comment>
<dbReference type="SMART" id="SM00824">
    <property type="entry name" value="PKS_TE"/>
    <property type="match status" value="1"/>
</dbReference>
<dbReference type="InterPro" id="IPR012223">
    <property type="entry name" value="TEII"/>
</dbReference>
<gene>
    <name evidence="4" type="ORF">ACFQVC_42095</name>
</gene>
<dbReference type="PANTHER" id="PTHR11487:SF0">
    <property type="entry name" value="S-ACYL FATTY ACID SYNTHASE THIOESTERASE, MEDIUM CHAIN"/>
    <property type="match status" value="1"/>
</dbReference>
<evidence type="ECO:0000256" key="1">
    <source>
        <dbReference type="ARBA" id="ARBA00007169"/>
    </source>
</evidence>
<evidence type="ECO:0000256" key="2">
    <source>
        <dbReference type="ARBA" id="ARBA00022801"/>
    </source>
</evidence>
<protein>
    <submittedName>
        <fullName evidence="4">Thioesterase II family protein</fullName>
    </submittedName>
</protein>
<comment type="similarity">
    <text evidence="1">Belongs to the thioesterase family.</text>
</comment>
<dbReference type="Proteomes" id="UP001596523">
    <property type="component" value="Unassembled WGS sequence"/>
</dbReference>
<accession>A0ABW2JZ48</accession>
<organism evidence="4 5">
    <name type="scientific">Streptomyces monticola</name>
    <dbReference type="NCBI Taxonomy" id="2666263"/>
    <lineage>
        <taxon>Bacteria</taxon>
        <taxon>Bacillati</taxon>
        <taxon>Actinomycetota</taxon>
        <taxon>Actinomycetes</taxon>
        <taxon>Kitasatosporales</taxon>
        <taxon>Streptomycetaceae</taxon>
        <taxon>Streptomyces</taxon>
    </lineage>
</organism>